<reference evidence="1" key="1">
    <citation type="submission" date="2023-06" db="EMBL/GenBank/DDBJ databases">
        <authorList>
            <consortium name="Lawrence Berkeley National Laboratory"/>
            <person name="Ahrendt S."/>
            <person name="Sahu N."/>
            <person name="Indic B."/>
            <person name="Wong-Bajracharya J."/>
            <person name="Merenyi Z."/>
            <person name="Ke H.-M."/>
            <person name="Monk M."/>
            <person name="Kocsube S."/>
            <person name="Drula E."/>
            <person name="Lipzen A."/>
            <person name="Balint B."/>
            <person name="Henrissat B."/>
            <person name="Andreopoulos B."/>
            <person name="Martin F.M."/>
            <person name="Harder C.B."/>
            <person name="Rigling D."/>
            <person name="Ford K.L."/>
            <person name="Foster G.D."/>
            <person name="Pangilinan J."/>
            <person name="Papanicolaou A."/>
            <person name="Barry K."/>
            <person name="LaButti K."/>
            <person name="Viragh M."/>
            <person name="Koriabine M."/>
            <person name="Yan M."/>
            <person name="Riley R."/>
            <person name="Champramary S."/>
            <person name="Plett K.L."/>
            <person name="Tsai I.J."/>
            <person name="Slot J."/>
            <person name="Sipos G."/>
            <person name="Plett J."/>
            <person name="Nagy L.G."/>
            <person name="Grigoriev I.V."/>
        </authorList>
    </citation>
    <scope>NUCLEOTIDE SEQUENCE</scope>
    <source>
        <strain evidence="1">FPL87.14</strain>
    </source>
</reference>
<evidence type="ECO:0000313" key="2">
    <source>
        <dbReference type="Proteomes" id="UP001175226"/>
    </source>
</evidence>
<keyword evidence="2" id="KW-1185">Reference proteome</keyword>
<gene>
    <name evidence="1" type="ORF">EV421DRAFT_1914437</name>
</gene>
<evidence type="ECO:0000313" key="1">
    <source>
        <dbReference type="EMBL" id="KAK0429568.1"/>
    </source>
</evidence>
<dbReference type="AlphaFoldDB" id="A0AA39IV70"/>
<comment type="caution">
    <text evidence="1">The sequence shown here is derived from an EMBL/GenBank/DDBJ whole genome shotgun (WGS) entry which is preliminary data.</text>
</comment>
<protein>
    <submittedName>
        <fullName evidence="1">Uncharacterized protein</fullName>
    </submittedName>
</protein>
<organism evidence="1 2">
    <name type="scientific">Armillaria borealis</name>
    <dbReference type="NCBI Taxonomy" id="47425"/>
    <lineage>
        <taxon>Eukaryota</taxon>
        <taxon>Fungi</taxon>
        <taxon>Dikarya</taxon>
        <taxon>Basidiomycota</taxon>
        <taxon>Agaricomycotina</taxon>
        <taxon>Agaricomycetes</taxon>
        <taxon>Agaricomycetidae</taxon>
        <taxon>Agaricales</taxon>
        <taxon>Marasmiineae</taxon>
        <taxon>Physalacriaceae</taxon>
        <taxon>Armillaria</taxon>
    </lineage>
</organism>
<sequence>MSGPKNNLQDLLQKWPNNSSRFNAMQKSSTNSTKFKPFTGSSSNSITKCLPHHLLPHRIPVGNRILDLGNMCRCHRQIDVPDVAYVIQNSTGIEHTTITETNSLKQPGRIVEDNGEHVERSRSRIEHISPSLPPVAENHVDAPWLDLDLGEDFDPNSFSPVEKGLGPLLEPVKSKFLSSQSDLAQKSLPALVKILSYNKGMQERNVKAIHDYSRIHDESVDITTLEAIHELLSVRIGSIQKLIKTIETSVDGIGGISEVSSPISGNDDEIWAEFEDSFNYNDEDDTIIKDSN</sequence>
<proteinExistence type="predicted"/>
<name>A0AA39IV70_9AGAR</name>
<dbReference type="EMBL" id="JAUEPT010000234">
    <property type="protein sequence ID" value="KAK0429568.1"/>
    <property type="molecule type" value="Genomic_DNA"/>
</dbReference>
<dbReference type="Proteomes" id="UP001175226">
    <property type="component" value="Unassembled WGS sequence"/>
</dbReference>
<accession>A0AA39IV70</accession>